<dbReference type="GO" id="GO:0005524">
    <property type="term" value="F:ATP binding"/>
    <property type="evidence" value="ECO:0007669"/>
    <property type="project" value="UniProtKB-KW"/>
</dbReference>
<organism evidence="6 7">
    <name type="scientific">Dispira parvispora</name>
    <dbReference type="NCBI Taxonomy" id="1520584"/>
    <lineage>
        <taxon>Eukaryota</taxon>
        <taxon>Fungi</taxon>
        <taxon>Fungi incertae sedis</taxon>
        <taxon>Zoopagomycota</taxon>
        <taxon>Kickxellomycotina</taxon>
        <taxon>Dimargaritomycetes</taxon>
        <taxon>Dimargaritales</taxon>
        <taxon>Dimargaritaceae</taxon>
        <taxon>Dispira</taxon>
    </lineage>
</organism>
<dbReference type="InterPro" id="IPR036187">
    <property type="entry name" value="DNA_mismatch_repair_MutS_sf"/>
</dbReference>
<evidence type="ECO:0000313" key="6">
    <source>
        <dbReference type="EMBL" id="KAJ1953581.1"/>
    </source>
</evidence>
<dbReference type="AlphaFoldDB" id="A0A9W8AL90"/>
<name>A0A9W8AL90_9FUNG</name>
<dbReference type="Pfam" id="PF05190">
    <property type="entry name" value="MutS_IV"/>
    <property type="match status" value="1"/>
</dbReference>
<dbReference type="PANTHER" id="PTHR11361">
    <property type="entry name" value="DNA MISMATCH REPAIR PROTEIN MUTS FAMILY MEMBER"/>
    <property type="match status" value="1"/>
</dbReference>
<dbReference type="GO" id="GO:0006298">
    <property type="term" value="P:mismatch repair"/>
    <property type="evidence" value="ECO:0007669"/>
    <property type="project" value="InterPro"/>
</dbReference>
<evidence type="ECO:0000259" key="5">
    <source>
        <dbReference type="PROSITE" id="PS00486"/>
    </source>
</evidence>
<dbReference type="OrthoDB" id="10252754at2759"/>
<dbReference type="GO" id="GO:0030983">
    <property type="term" value="F:mismatched DNA binding"/>
    <property type="evidence" value="ECO:0007669"/>
    <property type="project" value="InterPro"/>
</dbReference>
<dbReference type="Gene3D" id="1.10.1420.10">
    <property type="match status" value="2"/>
</dbReference>
<evidence type="ECO:0000256" key="4">
    <source>
        <dbReference type="ARBA" id="ARBA00023125"/>
    </source>
</evidence>
<dbReference type="GO" id="GO:0032301">
    <property type="term" value="C:MutSalpha complex"/>
    <property type="evidence" value="ECO:0007669"/>
    <property type="project" value="TreeGrafter"/>
</dbReference>
<accession>A0A9W8AL90</accession>
<dbReference type="PIRSF" id="PIRSF037677">
    <property type="entry name" value="DNA_mis_repair_Msh6"/>
    <property type="match status" value="1"/>
</dbReference>
<keyword evidence="2" id="KW-0547">Nucleotide-binding</keyword>
<dbReference type="Gene3D" id="3.40.50.300">
    <property type="entry name" value="P-loop containing nucleotide triphosphate hydrolases"/>
    <property type="match status" value="1"/>
</dbReference>
<protein>
    <submittedName>
        <fullName evidence="6">DNA mismatch repair protein msh6</fullName>
    </submittedName>
</protein>
<evidence type="ECO:0000256" key="1">
    <source>
        <dbReference type="ARBA" id="ARBA00006271"/>
    </source>
</evidence>
<dbReference type="Pfam" id="PF05192">
    <property type="entry name" value="MutS_III"/>
    <property type="match status" value="1"/>
</dbReference>
<dbReference type="GO" id="GO:0140664">
    <property type="term" value="F:ATP-dependent DNA damage sensor activity"/>
    <property type="evidence" value="ECO:0007669"/>
    <property type="project" value="InterPro"/>
</dbReference>
<dbReference type="PROSITE" id="PS00486">
    <property type="entry name" value="DNA_MISMATCH_REPAIR_2"/>
    <property type="match status" value="1"/>
</dbReference>
<dbReference type="PANTHER" id="PTHR11361:SF148">
    <property type="entry name" value="DNA MISMATCH REPAIR PROTEIN MSH6"/>
    <property type="match status" value="1"/>
</dbReference>
<dbReference type="SMART" id="SM00534">
    <property type="entry name" value="MUTSac"/>
    <property type="match status" value="1"/>
</dbReference>
<dbReference type="Proteomes" id="UP001150925">
    <property type="component" value="Unassembled WGS sequence"/>
</dbReference>
<comment type="caution">
    <text evidence="6">The sequence shown here is derived from an EMBL/GenBank/DDBJ whole genome shotgun (WGS) entry which is preliminary data.</text>
</comment>
<dbReference type="SMART" id="SM00533">
    <property type="entry name" value="MUTSd"/>
    <property type="match status" value="1"/>
</dbReference>
<dbReference type="InterPro" id="IPR007696">
    <property type="entry name" value="DNA_mismatch_repair_MutS_core"/>
</dbReference>
<dbReference type="CDD" id="cd03286">
    <property type="entry name" value="ABC_MSH6_euk"/>
    <property type="match status" value="1"/>
</dbReference>
<proteinExistence type="inferred from homology"/>
<dbReference type="FunFam" id="1.10.1420.10:FF:000005">
    <property type="entry name" value="DNA mismatch repair protein"/>
    <property type="match status" value="1"/>
</dbReference>
<feature type="domain" description="DNA mismatch repair proteins mutS family" evidence="5">
    <location>
        <begin position="443"/>
        <end position="459"/>
    </location>
</feature>
<keyword evidence="4" id="KW-0238">DNA-binding</keyword>
<reference evidence="6" key="1">
    <citation type="submission" date="2022-07" db="EMBL/GenBank/DDBJ databases">
        <title>Phylogenomic reconstructions and comparative analyses of Kickxellomycotina fungi.</title>
        <authorList>
            <person name="Reynolds N.K."/>
            <person name="Stajich J.E."/>
            <person name="Barry K."/>
            <person name="Grigoriev I.V."/>
            <person name="Crous P."/>
            <person name="Smith M.E."/>
        </authorList>
    </citation>
    <scope>NUCLEOTIDE SEQUENCE</scope>
    <source>
        <strain evidence="6">RSA 1196</strain>
    </source>
</reference>
<comment type="similarity">
    <text evidence="1">Belongs to the DNA mismatch repair MutS family.</text>
</comment>
<dbReference type="InterPro" id="IPR017261">
    <property type="entry name" value="DNA_mismatch_repair_MutS/MSH"/>
</dbReference>
<dbReference type="EMBL" id="JANBPY010002828">
    <property type="protein sequence ID" value="KAJ1953581.1"/>
    <property type="molecule type" value="Genomic_DNA"/>
</dbReference>
<dbReference type="InterPro" id="IPR045076">
    <property type="entry name" value="MutS"/>
</dbReference>
<dbReference type="InterPro" id="IPR027417">
    <property type="entry name" value="P-loop_NTPase"/>
</dbReference>
<keyword evidence="3" id="KW-0067">ATP-binding</keyword>
<evidence type="ECO:0000256" key="2">
    <source>
        <dbReference type="ARBA" id="ARBA00022741"/>
    </source>
</evidence>
<sequence>MCHATSLLMDGQTMANLELFQTTDENQGGEAGTLFQLINRCVTPFGKRLLRRWLCHPLRDPDQINQRLDVVDLLCHQPLQRDHLRGGLHGLPDLERLISRVHAGTCRIKDLLSVLRGFATIQTLLNDLGSQFPATSRLHRLVHQSPDLTQILEFFRTAFDHDIAEERGYIVPSPGVEAAYDRVLAQQKNLEQRFAQYLEQQRQVLKCSTIEYRDLGKEIYQLEVPKSIKVPHHYVQLSATKAYSRYWTAELQTMVKEFNELQETRNSVVLDIERRMYQRFDEHYRTWLSAVMVVAELDCLLSLAYSAQSFGEPVCRPEFVENRPDGRAVLDIRELRHPCVAAAPGLGSSFIPNDTLLGGDSPNLILLTGPNAGGKSTLLRQTCLAVILAQLGCYVPARHCRLSPVDRIFTRIGAHDDILRGQSTFMVELSETSKILHEATSRSLVILDELGRGTSTFDGYAVALAVLHHLATRTGCLGLFSTHYHALTQELREHPEIALRHMDCRVDNEQGDVTFLYKLVAGVCPKSYGMNVASMVGVPKSIVERAERVADEFEAVQKLRTCSLTNSPTSSTPVPHHIHASTVPMSCLAEFKYLWQMEETGNLSGTASPATPDKPSLDTIVRIAKHWRNVLQNA</sequence>
<dbReference type="SUPFAM" id="SSF48334">
    <property type="entry name" value="DNA repair protein MutS, domain III"/>
    <property type="match status" value="1"/>
</dbReference>
<gene>
    <name evidence="6" type="primary">MSH6_1</name>
    <name evidence="6" type="ORF">IWQ62_005959</name>
</gene>
<dbReference type="Pfam" id="PF00488">
    <property type="entry name" value="MutS_V"/>
    <property type="match status" value="1"/>
</dbReference>
<dbReference type="InterPro" id="IPR000432">
    <property type="entry name" value="DNA_mismatch_repair_MutS_C"/>
</dbReference>
<keyword evidence="7" id="KW-1185">Reference proteome</keyword>
<dbReference type="SUPFAM" id="SSF52540">
    <property type="entry name" value="P-loop containing nucleoside triphosphate hydrolases"/>
    <property type="match status" value="1"/>
</dbReference>
<evidence type="ECO:0000313" key="7">
    <source>
        <dbReference type="Proteomes" id="UP001150925"/>
    </source>
</evidence>
<evidence type="ECO:0000256" key="3">
    <source>
        <dbReference type="ARBA" id="ARBA00022840"/>
    </source>
</evidence>
<dbReference type="InterPro" id="IPR007861">
    <property type="entry name" value="DNA_mismatch_repair_MutS_clamp"/>
</dbReference>